<evidence type="ECO:0000256" key="10">
    <source>
        <dbReference type="HAMAP-Rule" id="MF_00061"/>
    </source>
</evidence>
<evidence type="ECO:0000256" key="4">
    <source>
        <dbReference type="ARBA" id="ARBA00022679"/>
    </source>
</evidence>
<dbReference type="Pfam" id="PF08544">
    <property type="entry name" value="GHMP_kinases_C"/>
    <property type="match status" value="1"/>
</dbReference>
<keyword evidence="5 10" id="KW-0547">Nucleotide-binding</keyword>
<dbReference type="Pfam" id="PF00288">
    <property type="entry name" value="GHMP_kinases_N"/>
    <property type="match status" value="1"/>
</dbReference>
<dbReference type="InterPro" id="IPR013750">
    <property type="entry name" value="GHMP_kinase_C_dom"/>
</dbReference>
<evidence type="ECO:0000256" key="8">
    <source>
        <dbReference type="ARBA" id="ARBA00023229"/>
    </source>
</evidence>
<dbReference type="GO" id="GO:0016114">
    <property type="term" value="P:terpenoid biosynthetic process"/>
    <property type="evidence" value="ECO:0007669"/>
    <property type="project" value="InterPro"/>
</dbReference>
<keyword evidence="4 10" id="KW-0808">Transferase</keyword>
<evidence type="ECO:0000256" key="3">
    <source>
        <dbReference type="ARBA" id="ARBA00017473"/>
    </source>
</evidence>
<dbReference type="SUPFAM" id="SSF55060">
    <property type="entry name" value="GHMP Kinase, C-terminal domain"/>
    <property type="match status" value="1"/>
</dbReference>
<dbReference type="PANTHER" id="PTHR43527">
    <property type="entry name" value="4-DIPHOSPHOCYTIDYL-2-C-METHYL-D-ERYTHRITOL KINASE, CHLOROPLASTIC"/>
    <property type="match status" value="1"/>
</dbReference>
<keyword evidence="14" id="KW-1185">Reference proteome</keyword>
<dbReference type="NCBIfam" id="NF011202">
    <property type="entry name" value="PRK14608.1"/>
    <property type="match status" value="1"/>
</dbReference>
<evidence type="ECO:0000256" key="5">
    <source>
        <dbReference type="ARBA" id="ARBA00022741"/>
    </source>
</evidence>
<dbReference type="EC" id="2.7.1.148" evidence="2 10"/>
<evidence type="ECO:0000256" key="2">
    <source>
        <dbReference type="ARBA" id="ARBA00012052"/>
    </source>
</evidence>
<dbReference type="InterPro" id="IPR020568">
    <property type="entry name" value="Ribosomal_Su5_D2-typ_SF"/>
</dbReference>
<dbReference type="GO" id="GO:0005524">
    <property type="term" value="F:ATP binding"/>
    <property type="evidence" value="ECO:0007669"/>
    <property type="project" value="UniProtKB-UniRule"/>
</dbReference>
<protein>
    <recommendedName>
        <fullName evidence="3 10">4-diphosphocytidyl-2-C-methyl-D-erythritol kinase</fullName>
        <shortName evidence="10">CMK</shortName>
        <ecNumber evidence="2 10">2.7.1.148</ecNumber>
    </recommendedName>
    <alternativeName>
        <fullName evidence="9 10">4-(cytidine-5'-diphospho)-2-C-methyl-D-erythritol kinase</fullName>
    </alternativeName>
</protein>
<dbReference type="InterPro" id="IPR004424">
    <property type="entry name" value="IspE"/>
</dbReference>
<dbReference type="HAMAP" id="MF_00061">
    <property type="entry name" value="IspE"/>
    <property type="match status" value="1"/>
</dbReference>
<dbReference type="AlphaFoldDB" id="A0A8J3H5E0"/>
<reference evidence="13" key="2">
    <citation type="submission" date="2020-09" db="EMBL/GenBank/DDBJ databases">
        <authorList>
            <person name="Sun Q."/>
            <person name="Zhou Y."/>
        </authorList>
    </citation>
    <scope>NUCLEOTIDE SEQUENCE</scope>
    <source>
        <strain evidence="13">CGMCC 1.7081</strain>
    </source>
</reference>
<dbReference type="InterPro" id="IPR014721">
    <property type="entry name" value="Ribsml_uS5_D2-typ_fold_subgr"/>
</dbReference>
<feature type="binding site" evidence="10">
    <location>
        <begin position="92"/>
        <end position="102"/>
    </location>
    <ligand>
        <name>ATP</name>
        <dbReference type="ChEBI" id="CHEBI:30616"/>
    </ligand>
</feature>
<dbReference type="Gene3D" id="3.30.230.10">
    <property type="match status" value="1"/>
</dbReference>
<comment type="pathway">
    <text evidence="10">Isoprenoid biosynthesis; isopentenyl diphosphate biosynthesis via DXP pathway; isopentenyl diphosphate from 1-deoxy-D-xylulose 5-phosphate: step 3/6.</text>
</comment>
<dbReference type="GO" id="GO:0050515">
    <property type="term" value="F:4-(cytidine 5'-diphospho)-2-C-methyl-D-erythritol kinase activity"/>
    <property type="evidence" value="ECO:0007669"/>
    <property type="project" value="UniProtKB-UniRule"/>
</dbReference>
<feature type="active site" evidence="10">
    <location>
        <position position="13"/>
    </location>
</feature>
<dbReference type="EMBL" id="BNAP01000005">
    <property type="protein sequence ID" value="GHG88910.1"/>
    <property type="molecule type" value="Genomic_DNA"/>
</dbReference>
<evidence type="ECO:0000313" key="13">
    <source>
        <dbReference type="EMBL" id="GHG88910.1"/>
    </source>
</evidence>
<dbReference type="Gene3D" id="3.30.70.890">
    <property type="entry name" value="GHMP kinase, C-terminal domain"/>
    <property type="match status" value="1"/>
</dbReference>
<evidence type="ECO:0000256" key="9">
    <source>
        <dbReference type="ARBA" id="ARBA00032554"/>
    </source>
</evidence>
<dbReference type="PANTHER" id="PTHR43527:SF2">
    <property type="entry name" value="4-DIPHOSPHOCYTIDYL-2-C-METHYL-D-ERYTHRITOL KINASE, CHLOROPLASTIC"/>
    <property type="match status" value="1"/>
</dbReference>
<gene>
    <name evidence="10 13" type="primary">ispE</name>
    <name evidence="13" type="ORF">GCM10010961_18320</name>
</gene>
<comment type="similarity">
    <text evidence="1 10">Belongs to the GHMP kinase family. IspE subfamily.</text>
</comment>
<dbReference type="Proteomes" id="UP000611500">
    <property type="component" value="Unassembled WGS sequence"/>
</dbReference>
<feature type="domain" description="GHMP kinase C-terminal" evidence="12">
    <location>
        <begin position="197"/>
        <end position="257"/>
    </location>
</feature>
<evidence type="ECO:0000259" key="12">
    <source>
        <dbReference type="Pfam" id="PF08544"/>
    </source>
</evidence>
<keyword evidence="7 10" id="KW-0067">ATP-binding</keyword>
<feature type="domain" description="GHMP kinase N-terminal" evidence="11">
    <location>
        <begin position="70"/>
        <end position="112"/>
    </location>
</feature>
<dbReference type="SUPFAM" id="SSF54211">
    <property type="entry name" value="Ribosomal protein S5 domain 2-like"/>
    <property type="match status" value="1"/>
</dbReference>
<organism evidence="13 14">
    <name type="scientific">Pseudodonghicola xiamenensis</name>
    <dbReference type="NCBI Taxonomy" id="337702"/>
    <lineage>
        <taxon>Bacteria</taxon>
        <taxon>Pseudomonadati</taxon>
        <taxon>Pseudomonadota</taxon>
        <taxon>Alphaproteobacteria</taxon>
        <taxon>Rhodobacterales</taxon>
        <taxon>Paracoccaceae</taxon>
        <taxon>Pseudodonghicola</taxon>
    </lineage>
</organism>
<feature type="active site" evidence="10">
    <location>
        <position position="123"/>
    </location>
</feature>
<accession>A0A8J3H5E0</accession>
<evidence type="ECO:0000256" key="1">
    <source>
        <dbReference type="ARBA" id="ARBA00009684"/>
    </source>
</evidence>
<dbReference type="PIRSF" id="PIRSF010376">
    <property type="entry name" value="IspE"/>
    <property type="match status" value="1"/>
</dbReference>
<evidence type="ECO:0000256" key="6">
    <source>
        <dbReference type="ARBA" id="ARBA00022777"/>
    </source>
</evidence>
<keyword evidence="8 10" id="KW-0414">Isoprene biosynthesis</keyword>
<dbReference type="InterPro" id="IPR006204">
    <property type="entry name" value="GHMP_kinase_N_dom"/>
</dbReference>
<keyword evidence="6 10" id="KW-0418">Kinase</keyword>
<sequence length="274" mass="28774">MIRMAIELAAPVKINLTLHVTGRRPDGYHLLDSLVVFASLGDRLWVEPAEEMALQLSGPFSRGVPADGRNLVWRAAELAGQVLRIRLEKNLPHGAGIGGGSADAAAILRAFDAPQRAIELGADVPVCLSSRPQRMQGIGDRLSRAETVPALPLVLANPGVSLPTPAVFKALSEPENNDMGELPAWPDRDGFLDWLGAQRNDLERPARGLAPVIGDVLAALSGAGAGLARMSGSGASCFGLFPSEAAAEAAADRISRAHPGWWVRSAVTIPGADL</sequence>
<dbReference type="GO" id="GO:0019288">
    <property type="term" value="P:isopentenyl diphosphate biosynthetic process, methylerythritol 4-phosphate pathway"/>
    <property type="evidence" value="ECO:0007669"/>
    <property type="project" value="UniProtKB-UniRule"/>
</dbReference>
<evidence type="ECO:0000256" key="7">
    <source>
        <dbReference type="ARBA" id="ARBA00022840"/>
    </source>
</evidence>
<proteinExistence type="inferred from homology"/>
<comment type="catalytic activity">
    <reaction evidence="10">
        <text>4-CDP-2-C-methyl-D-erythritol + ATP = 4-CDP-2-C-methyl-D-erythritol 2-phosphate + ADP + H(+)</text>
        <dbReference type="Rhea" id="RHEA:18437"/>
        <dbReference type="ChEBI" id="CHEBI:15378"/>
        <dbReference type="ChEBI" id="CHEBI:30616"/>
        <dbReference type="ChEBI" id="CHEBI:57823"/>
        <dbReference type="ChEBI" id="CHEBI:57919"/>
        <dbReference type="ChEBI" id="CHEBI:456216"/>
        <dbReference type="EC" id="2.7.1.148"/>
    </reaction>
</comment>
<evidence type="ECO:0000313" key="14">
    <source>
        <dbReference type="Proteomes" id="UP000611500"/>
    </source>
</evidence>
<dbReference type="UniPathway" id="UPA00056">
    <property type="reaction ID" value="UER00094"/>
</dbReference>
<comment type="caution">
    <text evidence="13">The sequence shown here is derived from an EMBL/GenBank/DDBJ whole genome shotgun (WGS) entry which is preliminary data.</text>
</comment>
<dbReference type="InterPro" id="IPR036554">
    <property type="entry name" value="GHMP_kinase_C_sf"/>
</dbReference>
<evidence type="ECO:0000259" key="11">
    <source>
        <dbReference type="Pfam" id="PF00288"/>
    </source>
</evidence>
<comment type="function">
    <text evidence="10">Catalyzes the phosphorylation of the position 2 hydroxy group of 4-diphosphocytidyl-2C-methyl-D-erythritol.</text>
</comment>
<reference evidence="13" key="1">
    <citation type="journal article" date="2014" name="Int. J. Syst. Evol. Microbiol.">
        <title>Complete genome sequence of Corynebacterium casei LMG S-19264T (=DSM 44701T), isolated from a smear-ripened cheese.</title>
        <authorList>
            <consortium name="US DOE Joint Genome Institute (JGI-PGF)"/>
            <person name="Walter F."/>
            <person name="Albersmeier A."/>
            <person name="Kalinowski J."/>
            <person name="Ruckert C."/>
        </authorList>
    </citation>
    <scope>NUCLEOTIDE SEQUENCE</scope>
    <source>
        <strain evidence="13">CGMCC 1.7081</strain>
    </source>
</reference>
<name>A0A8J3H5E0_9RHOB</name>